<evidence type="ECO:0000313" key="3">
    <source>
        <dbReference type="Proteomes" id="UP001519293"/>
    </source>
</evidence>
<proteinExistence type="predicted"/>
<dbReference type="InterPro" id="IPR011256">
    <property type="entry name" value="Reg_factor_effector_dom_sf"/>
</dbReference>
<accession>A0ABS4RHU1</accession>
<dbReference type="Pfam" id="PF06445">
    <property type="entry name" value="GyrI-like"/>
    <property type="match status" value="1"/>
</dbReference>
<dbReference type="Proteomes" id="UP001519293">
    <property type="component" value="Unassembled WGS sequence"/>
</dbReference>
<feature type="domain" description="AraC effector-binding" evidence="1">
    <location>
        <begin position="7"/>
        <end position="158"/>
    </location>
</feature>
<organism evidence="2 3">
    <name type="scientific">Cytobacillus eiseniae</name>
    <dbReference type="NCBI Taxonomy" id="762947"/>
    <lineage>
        <taxon>Bacteria</taxon>
        <taxon>Bacillati</taxon>
        <taxon>Bacillota</taxon>
        <taxon>Bacilli</taxon>
        <taxon>Bacillales</taxon>
        <taxon>Bacillaceae</taxon>
        <taxon>Cytobacillus</taxon>
    </lineage>
</organism>
<keyword evidence="3" id="KW-1185">Reference proteome</keyword>
<reference evidence="2 3" key="1">
    <citation type="submission" date="2021-03" db="EMBL/GenBank/DDBJ databases">
        <title>Genomic Encyclopedia of Type Strains, Phase IV (KMG-IV): sequencing the most valuable type-strain genomes for metagenomic binning, comparative biology and taxonomic classification.</title>
        <authorList>
            <person name="Goeker M."/>
        </authorList>
    </citation>
    <scope>NUCLEOTIDE SEQUENCE [LARGE SCALE GENOMIC DNA]</scope>
    <source>
        <strain evidence="2 3">DSM 26675</strain>
    </source>
</reference>
<dbReference type="SUPFAM" id="SSF55136">
    <property type="entry name" value="Probable bacterial effector-binding domain"/>
    <property type="match status" value="1"/>
</dbReference>
<comment type="caution">
    <text evidence="2">The sequence shown here is derived from an EMBL/GenBank/DDBJ whole genome shotgun (WGS) entry which is preliminary data.</text>
</comment>
<dbReference type="Gene3D" id="3.20.80.10">
    <property type="entry name" value="Regulatory factor, effector binding domain"/>
    <property type="match status" value="1"/>
</dbReference>
<gene>
    <name evidence="2" type="ORF">J2Z40_003044</name>
</gene>
<dbReference type="RefSeq" id="WP_066397172.1">
    <property type="nucleotide sequence ID" value="NZ_JAGIKZ010000021.1"/>
</dbReference>
<dbReference type="InterPro" id="IPR029442">
    <property type="entry name" value="GyrI-like"/>
</dbReference>
<protein>
    <submittedName>
        <fullName evidence="2">Transcriptional regulator YdeE</fullName>
    </submittedName>
</protein>
<evidence type="ECO:0000313" key="2">
    <source>
        <dbReference type="EMBL" id="MBP2242470.1"/>
    </source>
</evidence>
<dbReference type="SMART" id="SM00871">
    <property type="entry name" value="AraC_E_bind"/>
    <property type="match status" value="1"/>
</dbReference>
<sequence>MSEIIMKNKTIKKMDELMLVGFRVLCAGDQYLVEIPKASLKLSERVSEIKQVVNPNEQFGAFVVENETVGEDGYWVCVEVLAYEDIPTDMVTLTIPSQKYAVVRHKGSNSKIMEAYDDLHKWIEDNNYVRLKNTWHIEKFHDWKDSEKIDVELFDTIE</sequence>
<evidence type="ECO:0000259" key="1">
    <source>
        <dbReference type="SMART" id="SM00871"/>
    </source>
</evidence>
<dbReference type="InterPro" id="IPR010499">
    <property type="entry name" value="AraC_E-bd"/>
</dbReference>
<name>A0ABS4RHU1_9BACI</name>
<dbReference type="EMBL" id="JAGIKZ010000021">
    <property type="protein sequence ID" value="MBP2242470.1"/>
    <property type="molecule type" value="Genomic_DNA"/>
</dbReference>